<evidence type="ECO:0000256" key="6">
    <source>
        <dbReference type="RuleBase" id="RU363076"/>
    </source>
</evidence>
<dbReference type="CDD" id="cd06662">
    <property type="entry name" value="SURF1"/>
    <property type="match status" value="1"/>
</dbReference>
<accession>A0ABP7CI80</accession>
<dbReference type="PROSITE" id="PS50895">
    <property type="entry name" value="SURF1"/>
    <property type="match status" value="1"/>
</dbReference>
<comment type="similarity">
    <text evidence="2 6">Belongs to the SURF1 family.</text>
</comment>
<dbReference type="PROSITE" id="PS51257">
    <property type="entry name" value="PROKAR_LIPOPROTEIN"/>
    <property type="match status" value="1"/>
</dbReference>
<evidence type="ECO:0000256" key="2">
    <source>
        <dbReference type="ARBA" id="ARBA00007165"/>
    </source>
</evidence>
<dbReference type="RefSeq" id="WP_345151705.1">
    <property type="nucleotide sequence ID" value="NZ_BAABEO010000019.1"/>
</dbReference>
<reference evidence="9" key="1">
    <citation type="journal article" date="2019" name="Int. J. Syst. Evol. Microbiol.">
        <title>The Global Catalogue of Microorganisms (GCM) 10K type strain sequencing project: providing services to taxonomists for standard genome sequencing and annotation.</title>
        <authorList>
            <consortium name="The Broad Institute Genomics Platform"/>
            <consortium name="The Broad Institute Genome Sequencing Center for Infectious Disease"/>
            <person name="Wu L."/>
            <person name="Ma J."/>
        </authorList>
    </citation>
    <scope>NUCLEOTIDE SEQUENCE [LARGE SCALE GENOMIC DNA]</scope>
    <source>
        <strain evidence="9">JCM 30742</strain>
    </source>
</reference>
<comment type="caution">
    <text evidence="8">The sequence shown here is derived from an EMBL/GenBank/DDBJ whole genome shotgun (WGS) entry which is preliminary data.</text>
</comment>
<evidence type="ECO:0000256" key="5">
    <source>
        <dbReference type="ARBA" id="ARBA00023136"/>
    </source>
</evidence>
<protein>
    <recommendedName>
        <fullName evidence="6">SURF1-like protein</fullName>
    </recommendedName>
</protein>
<organism evidence="8 9">
    <name type="scientific">Arthrobacter ginkgonis</name>
    <dbReference type="NCBI Taxonomy" id="1630594"/>
    <lineage>
        <taxon>Bacteria</taxon>
        <taxon>Bacillati</taxon>
        <taxon>Actinomycetota</taxon>
        <taxon>Actinomycetes</taxon>
        <taxon>Micrococcales</taxon>
        <taxon>Micrococcaceae</taxon>
        <taxon>Arthrobacter</taxon>
    </lineage>
</organism>
<dbReference type="InterPro" id="IPR002994">
    <property type="entry name" value="Surf1/Shy1"/>
</dbReference>
<dbReference type="PANTHER" id="PTHR23427">
    <property type="entry name" value="SURFEIT LOCUS PROTEIN"/>
    <property type="match status" value="1"/>
</dbReference>
<evidence type="ECO:0000256" key="3">
    <source>
        <dbReference type="ARBA" id="ARBA00022692"/>
    </source>
</evidence>
<feature type="region of interest" description="Disordered" evidence="7">
    <location>
        <begin position="264"/>
        <end position="303"/>
    </location>
</feature>
<keyword evidence="5 6" id="KW-0472">Membrane</keyword>
<comment type="subcellular location">
    <subcellularLocation>
        <location evidence="6">Cell membrane</location>
        <topology evidence="6">Multi-pass membrane protein</topology>
    </subcellularLocation>
    <subcellularLocation>
        <location evidence="1">Membrane</location>
    </subcellularLocation>
</comment>
<proteinExistence type="inferred from homology"/>
<gene>
    <name evidence="8" type="ORF">GCM10023081_28540</name>
</gene>
<comment type="caution">
    <text evidence="6">Lacks conserved residue(s) required for the propagation of feature annotation.</text>
</comment>
<keyword evidence="9" id="KW-1185">Reference proteome</keyword>
<evidence type="ECO:0000313" key="9">
    <source>
        <dbReference type="Proteomes" id="UP001500752"/>
    </source>
</evidence>
<dbReference type="InterPro" id="IPR045214">
    <property type="entry name" value="Surf1/Surf4"/>
</dbReference>
<sequence>MYRFLASTRWLGWFLLACVFAAACYGLGNWQMSRLDSARVENQRVAANYDAAPLAFEDARALFGALPEDRKWVQVAMHGEYLAEDTVVVRNRPLGGAPGYEVLVPFRTSTGETVVVNRGWLPIGNDSAGHPDTVPAPPSGTVDVVVRLKPSEPNLDRSAPEGQLATINLESYAGKLSYPIATGAYGIMATEDPAVAVVPAALEKPELDEGNHLSYAFQWFAFGVLAFVGLGYAARLQARINREDREAAAEAAAAGTTVLHSAYRAPRRTARKGGRPTDEDAEDAYLDALESADRAARSTPPRN</sequence>
<keyword evidence="3 6" id="KW-0812">Transmembrane</keyword>
<dbReference type="Proteomes" id="UP001500752">
    <property type="component" value="Unassembled WGS sequence"/>
</dbReference>
<dbReference type="PANTHER" id="PTHR23427:SF2">
    <property type="entry name" value="SURFEIT LOCUS PROTEIN 1"/>
    <property type="match status" value="1"/>
</dbReference>
<evidence type="ECO:0000313" key="8">
    <source>
        <dbReference type="EMBL" id="GAA3689372.1"/>
    </source>
</evidence>
<name>A0ABP7CI80_9MICC</name>
<evidence type="ECO:0000256" key="4">
    <source>
        <dbReference type="ARBA" id="ARBA00022989"/>
    </source>
</evidence>
<dbReference type="EMBL" id="BAABEO010000019">
    <property type="protein sequence ID" value="GAA3689372.1"/>
    <property type="molecule type" value="Genomic_DNA"/>
</dbReference>
<dbReference type="Pfam" id="PF02104">
    <property type="entry name" value="SURF1"/>
    <property type="match status" value="1"/>
</dbReference>
<evidence type="ECO:0000256" key="7">
    <source>
        <dbReference type="SAM" id="MobiDB-lite"/>
    </source>
</evidence>
<keyword evidence="4 6" id="KW-1133">Transmembrane helix</keyword>
<feature type="compositionally biased region" description="Basic residues" evidence="7">
    <location>
        <begin position="265"/>
        <end position="274"/>
    </location>
</feature>
<feature type="transmembrane region" description="Helical" evidence="6">
    <location>
        <begin position="215"/>
        <end position="234"/>
    </location>
</feature>
<keyword evidence="6" id="KW-1003">Cell membrane</keyword>
<evidence type="ECO:0000256" key="1">
    <source>
        <dbReference type="ARBA" id="ARBA00004370"/>
    </source>
</evidence>